<dbReference type="InterPro" id="IPR011006">
    <property type="entry name" value="CheY-like_superfamily"/>
</dbReference>
<protein>
    <recommendedName>
        <fullName evidence="3">Response regulatory domain-containing protein</fullName>
    </recommendedName>
</protein>
<dbReference type="InterPro" id="IPR001789">
    <property type="entry name" value="Sig_transdc_resp-reg_receiver"/>
</dbReference>
<gene>
    <name evidence="4" type="ORF">SBA1_290083</name>
</gene>
<dbReference type="PROSITE" id="PS50110">
    <property type="entry name" value="RESPONSE_REGULATORY"/>
    <property type="match status" value="1"/>
</dbReference>
<evidence type="ECO:0000256" key="1">
    <source>
        <dbReference type="PROSITE-ProRule" id="PRU00169"/>
    </source>
</evidence>
<dbReference type="Proteomes" id="UP000238701">
    <property type="component" value="Unassembled WGS sequence"/>
</dbReference>
<sequence length="144" mass="15884">MIRLSGAAEGDCSPRETGGEMSGQRERRHTILHFCCDHRSLTTHARYLHRAGFRVLHSSNGFEAIKLATAEPVDAVVLDLDRNHSEVTLIAQEIKRLWPQVPTIVLAETKAPVDGIRAVADALVLKEDTPEALVTSLEKVLKLV</sequence>
<dbReference type="SUPFAM" id="SSF52172">
    <property type="entry name" value="CheY-like"/>
    <property type="match status" value="1"/>
</dbReference>
<evidence type="ECO:0000259" key="3">
    <source>
        <dbReference type="PROSITE" id="PS50110"/>
    </source>
</evidence>
<organism evidence="4 5">
    <name type="scientific">Candidatus Sulfotelmatobacter kueseliae</name>
    <dbReference type="NCBI Taxonomy" id="2042962"/>
    <lineage>
        <taxon>Bacteria</taxon>
        <taxon>Pseudomonadati</taxon>
        <taxon>Acidobacteriota</taxon>
        <taxon>Terriglobia</taxon>
        <taxon>Terriglobales</taxon>
        <taxon>Candidatus Korobacteraceae</taxon>
        <taxon>Candidatus Sulfotelmatobacter</taxon>
    </lineage>
</organism>
<feature type="domain" description="Response regulatory" evidence="3">
    <location>
        <begin position="30"/>
        <end position="141"/>
    </location>
</feature>
<feature type="region of interest" description="Disordered" evidence="2">
    <location>
        <begin position="1"/>
        <end position="25"/>
    </location>
</feature>
<name>A0A2U3KJ92_9BACT</name>
<evidence type="ECO:0000256" key="2">
    <source>
        <dbReference type="SAM" id="MobiDB-lite"/>
    </source>
</evidence>
<evidence type="ECO:0000313" key="5">
    <source>
        <dbReference type="Proteomes" id="UP000238701"/>
    </source>
</evidence>
<accession>A0A2U3KJ92</accession>
<dbReference type="AlphaFoldDB" id="A0A2U3KJ92"/>
<keyword evidence="1" id="KW-0597">Phosphoprotein</keyword>
<feature type="modified residue" description="4-aspartylphosphate" evidence="1">
    <location>
        <position position="79"/>
    </location>
</feature>
<dbReference type="EMBL" id="OMOD01000121">
    <property type="protein sequence ID" value="SPF39721.1"/>
    <property type="molecule type" value="Genomic_DNA"/>
</dbReference>
<evidence type="ECO:0000313" key="4">
    <source>
        <dbReference type="EMBL" id="SPF39721.1"/>
    </source>
</evidence>
<dbReference type="Gene3D" id="3.40.50.2300">
    <property type="match status" value="1"/>
</dbReference>
<reference evidence="5" key="1">
    <citation type="submission" date="2018-02" db="EMBL/GenBank/DDBJ databases">
        <authorList>
            <person name="Hausmann B."/>
        </authorList>
    </citation>
    <scope>NUCLEOTIDE SEQUENCE [LARGE SCALE GENOMIC DNA]</scope>
    <source>
        <strain evidence="5">Peat soil MAG SbA1</strain>
    </source>
</reference>
<dbReference type="GO" id="GO:0000160">
    <property type="term" value="P:phosphorelay signal transduction system"/>
    <property type="evidence" value="ECO:0007669"/>
    <property type="project" value="InterPro"/>
</dbReference>
<proteinExistence type="predicted"/>